<dbReference type="Pfam" id="PF00582">
    <property type="entry name" value="Usp"/>
    <property type="match status" value="1"/>
</dbReference>
<feature type="domain" description="UspA" evidence="1">
    <location>
        <begin position="9"/>
        <end position="155"/>
    </location>
</feature>
<keyword evidence="3" id="KW-1185">Reference proteome</keyword>
<comment type="caution">
    <text evidence="2">The sequence shown here is derived from an EMBL/GenBank/DDBJ whole genome shotgun (WGS) entry which is preliminary data.</text>
</comment>
<reference evidence="2" key="1">
    <citation type="submission" date="2022-07" db="EMBL/GenBank/DDBJ databases">
        <title>Phylogenomic reconstructions and comparative analyses of Kickxellomycotina fungi.</title>
        <authorList>
            <person name="Reynolds N.K."/>
            <person name="Stajich J.E."/>
            <person name="Barry K."/>
            <person name="Grigoriev I.V."/>
            <person name="Crous P."/>
            <person name="Smith M.E."/>
        </authorList>
    </citation>
    <scope>NUCLEOTIDE SEQUENCE</scope>
    <source>
        <strain evidence="2">NRRL 1566</strain>
    </source>
</reference>
<dbReference type="SUPFAM" id="SSF52402">
    <property type="entry name" value="Adenine nucleotide alpha hydrolases-like"/>
    <property type="match status" value="1"/>
</dbReference>
<dbReference type="EMBL" id="JANBUW010000399">
    <property type="protein sequence ID" value="KAJ2847032.1"/>
    <property type="molecule type" value="Genomic_DNA"/>
</dbReference>
<gene>
    <name evidence="2" type="ORF">IWW36_004061</name>
</gene>
<dbReference type="InterPro" id="IPR014729">
    <property type="entry name" value="Rossmann-like_a/b/a_fold"/>
</dbReference>
<sequence>MDIIRPYTVVAHVDDSPEGRAAAEYACSLCLKLKVKYRLIFLYVVALYRRTSLSLINRQTDQMNADIREDAENSMVRCKQFLSRFESLVTYEWVSVKDEGNVGPIMVNFIADGLQSPVDVVVVGTSVNGGIKKIVGGDLSEYLLSNLLCPVMVVKNQYDISDDGK</sequence>
<accession>A0A9W8ICW6</accession>
<dbReference type="AlphaFoldDB" id="A0A9W8ICW6"/>
<evidence type="ECO:0000313" key="3">
    <source>
        <dbReference type="Proteomes" id="UP001139887"/>
    </source>
</evidence>
<dbReference type="PANTHER" id="PTHR31964">
    <property type="entry name" value="ADENINE NUCLEOTIDE ALPHA HYDROLASES-LIKE SUPERFAMILY PROTEIN"/>
    <property type="match status" value="1"/>
</dbReference>
<dbReference type="InterPro" id="IPR006016">
    <property type="entry name" value="UspA"/>
</dbReference>
<name>A0A9W8ICW6_9FUNG</name>
<evidence type="ECO:0000313" key="2">
    <source>
        <dbReference type="EMBL" id="KAJ2847032.1"/>
    </source>
</evidence>
<evidence type="ECO:0000259" key="1">
    <source>
        <dbReference type="Pfam" id="PF00582"/>
    </source>
</evidence>
<dbReference type="PANTHER" id="PTHR31964:SF113">
    <property type="entry name" value="USPA DOMAIN-CONTAINING PROTEIN"/>
    <property type="match status" value="1"/>
</dbReference>
<protein>
    <recommendedName>
        <fullName evidence="1">UspA domain-containing protein</fullName>
    </recommendedName>
</protein>
<proteinExistence type="predicted"/>
<dbReference type="Gene3D" id="3.40.50.620">
    <property type="entry name" value="HUPs"/>
    <property type="match status" value="1"/>
</dbReference>
<organism evidence="2 3">
    <name type="scientific">Coemansia brasiliensis</name>
    <dbReference type="NCBI Taxonomy" id="2650707"/>
    <lineage>
        <taxon>Eukaryota</taxon>
        <taxon>Fungi</taxon>
        <taxon>Fungi incertae sedis</taxon>
        <taxon>Zoopagomycota</taxon>
        <taxon>Kickxellomycotina</taxon>
        <taxon>Kickxellomycetes</taxon>
        <taxon>Kickxellales</taxon>
        <taxon>Kickxellaceae</taxon>
        <taxon>Coemansia</taxon>
    </lineage>
</organism>
<dbReference type="Proteomes" id="UP001139887">
    <property type="component" value="Unassembled WGS sequence"/>
</dbReference>
<dbReference type="OrthoDB" id="843225at2759"/>